<feature type="transmembrane region" description="Helical" evidence="1">
    <location>
        <begin position="167"/>
        <end position="185"/>
    </location>
</feature>
<keyword evidence="1" id="KW-0812">Transmembrane</keyword>
<dbReference type="Proteomes" id="UP000037267">
    <property type="component" value="Unassembled WGS sequence"/>
</dbReference>
<sequence length="218" mass="25292">MSKENNKKIRLDIIIVTINIISILGTIFIYNKLPDKIAMHWNWAGNPDRFESKSMIFLIAFLPMIIYILMKVFPKIDPKKESYKKHAKAYNIFIGYTTLFLLSIHWSTVLYALGYNVDISLVVKIGVGILFLVIGNYMSQIRQNYSFGIKIPWTLANEKVWRKTHRLGGYLYIISGLLFIISIFLKGKIALYLPLGFVILSSIVTFIYSYIIYKKETE</sequence>
<proteinExistence type="predicted"/>
<comment type="caution">
    <text evidence="3">The sequence shown here is derived from an EMBL/GenBank/DDBJ whole genome shotgun (WGS) entry which is preliminary data.</text>
</comment>
<dbReference type="InterPro" id="IPR025962">
    <property type="entry name" value="SdpI/YhfL"/>
</dbReference>
<dbReference type="InterPro" id="IPR026272">
    <property type="entry name" value="SdpI"/>
</dbReference>
<dbReference type="Pfam" id="PF07853">
    <property type="entry name" value="DUF1648"/>
    <property type="match status" value="1"/>
</dbReference>
<accession>A0A0L0W726</accession>
<dbReference type="Pfam" id="PF13630">
    <property type="entry name" value="SdpI"/>
    <property type="match status" value="1"/>
</dbReference>
<reference evidence="4" key="1">
    <citation type="submission" date="2015-07" db="EMBL/GenBank/DDBJ databases">
        <title>Draft genome sequence of the purine-degrading Gottschalkia purinilyticum DSM 1384 (formerly Clostridium purinilyticum).</title>
        <authorList>
            <person name="Poehlein A."/>
            <person name="Schiel-Bengelsdorf B."/>
            <person name="Bengelsdorf F.R."/>
            <person name="Daniel R."/>
            <person name="Duerre P."/>
        </authorList>
    </citation>
    <scope>NUCLEOTIDE SEQUENCE [LARGE SCALE GENOMIC DNA]</scope>
    <source>
        <strain evidence="4">DSM 1384</strain>
    </source>
</reference>
<feature type="transmembrane region" description="Helical" evidence="1">
    <location>
        <begin position="12"/>
        <end position="30"/>
    </location>
</feature>
<gene>
    <name evidence="3" type="ORF">CLPU_27c00080</name>
</gene>
<dbReference type="PANTHER" id="PTHR37810">
    <property type="entry name" value="IMMUNITY PROTEIN SDPI"/>
    <property type="match status" value="1"/>
</dbReference>
<dbReference type="GO" id="GO:0009636">
    <property type="term" value="P:response to toxic substance"/>
    <property type="evidence" value="ECO:0007669"/>
    <property type="project" value="TreeGrafter"/>
</dbReference>
<organism evidence="3 4">
    <name type="scientific">Gottschalkia purinilytica</name>
    <name type="common">Clostridium purinilyticum</name>
    <dbReference type="NCBI Taxonomy" id="1503"/>
    <lineage>
        <taxon>Bacteria</taxon>
        <taxon>Bacillati</taxon>
        <taxon>Bacillota</taxon>
        <taxon>Tissierellia</taxon>
        <taxon>Tissierellales</taxon>
        <taxon>Gottschalkiaceae</taxon>
        <taxon>Gottschalkia</taxon>
    </lineage>
</organism>
<evidence type="ECO:0000259" key="2">
    <source>
        <dbReference type="Pfam" id="PF07853"/>
    </source>
</evidence>
<dbReference type="InterPro" id="IPR012867">
    <property type="entry name" value="DUF1648"/>
</dbReference>
<protein>
    <submittedName>
        <fullName evidence="3">Putative membrane protein</fullName>
    </submittedName>
</protein>
<evidence type="ECO:0000256" key="1">
    <source>
        <dbReference type="SAM" id="Phobius"/>
    </source>
</evidence>
<dbReference type="AlphaFoldDB" id="A0A0L0W726"/>
<dbReference type="RefSeq" id="WP_050378920.1">
    <property type="nucleotide sequence ID" value="NZ_LGSS01000027.1"/>
</dbReference>
<keyword evidence="1" id="KW-1133">Transmembrane helix</keyword>
<feature type="domain" description="DUF1648" evidence="2">
    <location>
        <begin position="18"/>
        <end position="62"/>
    </location>
</feature>
<feature type="transmembrane region" description="Helical" evidence="1">
    <location>
        <begin position="191"/>
        <end position="213"/>
    </location>
</feature>
<evidence type="ECO:0000313" key="3">
    <source>
        <dbReference type="EMBL" id="KNF07070.1"/>
    </source>
</evidence>
<dbReference type="STRING" id="1503.CLPU_27c00080"/>
<dbReference type="PIRSF" id="PIRSF038959">
    <property type="entry name" value="SdpI"/>
    <property type="match status" value="1"/>
</dbReference>
<keyword evidence="1" id="KW-0472">Membrane</keyword>
<dbReference type="OrthoDB" id="9808690at2"/>
<feature type="transmembrane region" description="Helical" evidence="1">
    <location>
        <begin position="119"/>
        <end position="138"/>
    </location>
</feature>
<dbReference type="PANTHER" id="PTHR37810:SF5">
    <property type="entry name" value="IMMUNITY PROTEIN SDPI"/>
    <property type="match status" value="1"/>
</dbReference>
<feature type="transmembrane region" description="Helical" evidence="1">
    <location>
        <begin position="90"/>
        <end position="113"/>
    </location>
</feature>
<dbReference type="EMBL" id="LGSS01000027">
    <property type="protein sequence ID" value="KNF07070.1"/>
    <property type="molecule type" value="Genomic_DNA"/>
</dbReference>
<dbReference type="PATRIC" id="fig|1503.3.peg.1464"/>
<keyword evidence="4" id="KW-1185">Reference proteome</keyword>
<evidence type="ECO:0000313" key="4">
    <source>
        <dbReference type="Proteomes" id="UP000037267"/>
    </source>
</evidence>
<feature type="transmembrane region" description="Helical" evidence="1">
    <location>
        <begin position="50"/>
        <end position="69"/>
    </location>
</feature>
<name>A0A0L0W726_GOTPU</name>